<dbReference type="AlphaFoldDB" id="A0A8J4YCL8"/>
<keyword evidence="2" id="KW-1185">Reference proteome</keyword>
<comment type="caution">
    <text evidence="1">The sequence shown here is derived from an EMBL/GenBank/DDBJ whole genome shotgun (WGS) entry which is preliminary data.</text>
</comment>
<dbReference type="OrthoDB" id="6359124at2759"/>
<accession>A0A8J4YCL8</accession>
<gene>
    <name evidence="1" type="ORF">GWK47_047698</name>
</gene>
<name>A0A8J4YCL8_CHIOP</name>
<sequence length="233" mass="26130">MTVPFQVFTRHVCLAAALCLVIIQVCRFFYIGVANRQPWRDVTRPNDMLCRPVFTITDASQRYAPNVSLFIQNHYGSAPPGKQRLTIDWRSRQYRASLGDMNATRAVQQLLLKRDSASWFTTTDYSPLAALLPTVLAFQEKADGAAPALTATSRITAADGTLPFVPCEIATYADAASVTACFRSRLAQQDSLWLLFMGDSKIRNIFYEFLARTDDELHYLIDLKVSILSVSFS</sequence>
<organism evidence="1 2">
    <name type="scientific">Chionoecetes opilio</name>
    <name type="common">Atlantic snow crab</name>
    <name type="synonym">Cancer opilio</name>
    <dbReference type="NCBI Taxonomy" id="41210"/>
    <lineage>
        <taxon>Eukaryota</taxon>
        <taxon>Metazoa</taxon>
        <taxon>Ecdysozoa</taxon>
        <taxon>Arthropoda</taxon>
        <taxon>Crustacea</taxon>
        <taxon>Multicrustacea</taxon>
        <taxon>Malacostraca</taxon>
        <taxon>Eumalacostraca</taxon>
        <taxon>Eucarida</taxon>
        <taxon>Decapoda</taxon>
        <taxon>Pleocyemata</taxon>
        <taxon>Brachyura</taxon>
        <taxon>Eubrachyura</taxon>
        <taxon>Majoidea</taxon>
        <taxon>Majidae</taxon>
        <taxon>Chionoecetes</taxon>
    </lineage>
</organism>
<protein>
    <submittedName>
        <fullName evidence="1">Uncharacterized protein</fullName>
    </submittedName>
</protein>
<reference evidence="1" key="1">
    <citation type="submission" date="2020-07" db="EMBL/GenBank/DDBJ databases">
        <title>The High-quality genome of the commercially important snow crab, Chionoecetes opilio.</title>
        <authorList>
            <person name="Jeong J.-H."/>
            <person name="Ryu S."/>
        </authorList>
    </citation>
    <scope>NUCLEOTIDE SEQUENCE</scope>
    <source>
        <strain evidence="1">MADBK_172401_WGS</strain>
        <tissue evidence="1">Digestive gland</tissue>
    </source>
</reference>
<dbReference type="Proteomes" id="UP000770661">
    <property type="component" value="Unassembled WGS sequence"/>
</dbReference>
<evidence type="ECO:0000313" key="2">
    <source>
        <dbReference type="Proteomes" id="UP000770661"/>
    </source>
</evidence>
<evidence type="ECO:0000313" key="1">
    <source>
        <dbReference type="EMBL" id="KAG0720806.1"/>
    </source>
</evidence>
<proteinExistence type="predicted"/>
<dbReference type="EMBL" id="JACEEZ010012210">
    <property type="protein sequence ID" value="KAG0720806.1"/>
    <property type="molecule type" value="Genomic_DNA"/>
</dbReference>